<dbReference type="GO" id="GO:0032259">
    <property type="term" value="P:methylation"/>
    <property type="evidence" value="ECO:0007669"/>
    <property type="project" value="UniProtKB-KW"/>
</dbReference>
<dbReference type="RefSeq" id="WP_087359994.1">
    <property type="nucleotide sequence ID" value="NZ_NFLJ01000050.1"/>
</dbReference>
<dbReference type="PANTHER" id="PTHR30481">
    <property type="entry name" value="DNA ADENINE METHYLASE"/>
    <property type="match status" value="1"/>
</dbReference>
<evidence type="ECO:0000256" key="4">
    <source>
        <dbReference type="ARBA" id="ARBA00022679"/>
    </source>
</evidence>
<dbReference type="GO" id="GO:0043565">
    <property type="term" value="F:sequence-specific DNA binding"/>
    <property type="evidence" value="ECO:0007669"/>
    <property type="project" value="TreeGrafter"/>
</dbReference>
<dbReference type="Gene3D" id="3.40.50.150">
    <property type="entry name" value="Vaccinia Virus protein VP39"/>
    <property type="match status" value="2"/>
</dbReference>
<keyword evidence="3 7" id="KW-0489">Methyltransferase</keyword>
<dbReference type="PROSITE" id="PS00092">
    <property type="entry name" value="N6_MTASE"/>
    <property type="match status" value="2"/>
</dbReference>
<dbReference type="GO" id="GO:1904047">
    <property type="term" value="F:S-adenosyl-L-methionine binding"/>
    <property type="evidence" value="ECO:0007669"/>
    <property type="project" value="TreeGrafter"/>
</dbReference>
<evidence type="ECO:0000256" key="3">
    <source>
        <dbReference type="ARBA" id="ARBA00022603"/>
    </source>
</evidence>
<dbReference type="OrthoDB" id="9805629at2"/>
<protein>
    <recommendedName>
        <fullName evidence="2 7">Site-specific DNA-methyltransferase (adenine-specific)</fullName>
        <ecNumber evidence="2 7">2.1.1.72</ecNumber>
    </recommendedName>
</protein>
<dbReference type="SUPFAM" id="SSF53335">
    <property type="entry name" value="S-adenosyl-L-methionine-dependent methyltransferases"/>
    <property type="match status" value="2"/>
</dbReference>
<evidence type="ECO:0000313" key="8">
    <source>
        <dbReference type="EMBL" id="OUQ31779.1"/>
    </source>
</evidence>
<dbReference type="EC" id="2.1.1.72" evidence="2 7"/>
<evidence type="ECO:0000256" key="1">
    <source>
        <dbReference type="ARBA" id="ARBA00006594"/>
    </source>
</evidence>
<reference evidence="8 9" key="1">
    <citation type="journal article" date="2018" name="BMC Genomics">
        <title>Whole genome sequencing and function prediction of 133 gut anaerobes isolated from chicken caecum in pure cultures.</title>
        <authorList>
            <person name="Medvecky M."/>
            <person name="Cejkova D."/>
            <person name="Polansky O."/>
            <person name="Karasova D."/>
            <person name="Kubasova T."/>
            <person name="Cizek A."/>
            <person name="Rychlik I."/>
        </authorList>
    </citation>
    <scope>NUCLEOTIDE SEQUENCE [LARGE SCALE GENOMIC DNA]</scope>
    <source>
        <strain evidence="8 9">An13</strain>
    </source>
</reference>
<evidence type="ECO:0000256" key="2">
    <source>
        <dbReference type="ARBA" id="ARBA00011900"/>
    </source>
</evidence>
<evidence type="ECO:0000256" key="6">
    <source>
        <dbReference type="ARBA" id="ARBA00047942"/>
    </source>
</evidence>
<accession>A0A1Y4SPC3</accession>
<comment type="similarity">
    <text evidence="1 7">Belongs to the N(4)/N(6)-methyltransferase family.</text>
</comment>
<dbReference type="PANTHER" id="PTHR30481:SF3">
    <property type="entry name" value="DNA ADENINE METHYLASE"/>
    <property type="match status" value="1"/>
</dbReference>
<dbReference type="InterPro" id="IPR012327">
    <property type="entry name" value="MeTrfase_D12"/>
</dbReference>
<keyword evidence="4 7" id="KW-0808">Transferase</keyword>
<name>A0A1Y4SPC3_9FIRM</name>
<dbReference type="GO" id="GO:0009007">
    <property type="term" value="F:site-specific DNA-methyltransferase (adenine-specific) activity"/>
    <property type="evidence" value="ECO:0007669"/>
    <property type="project" value="UniProtKB-UniRule"/>
</dbReference>
<dbReference type="Proteomes" id="UP000195305">
    <property type="component" value="Unassembled WGS sequence"/>
</dbReference>
<proteinExistence type="inferred from homology"/>
<evidence type="ECO:0000256" key="7">
    <source>
        <dbReference type="RuleBase" id="RU361257"/>
    </source>
</evidence>
<evidence type="ECO:0000256" key="5">
    <source>
        <dbReference type="ARBA" id="ARBA00022691"/>
    </source>
</evidence>
<comment type="catalytic activity">
    <reaction evidence="6 7">
        <text>a 2'-deoxyadenosine in DNA + S-adenosyl-L-methionine = an N(6)-methyl-2'-deoxyadenosine in DNA + S-adenosyl-L-homocysteine + H(+)</text>
        <dbReference type="Rhea" id="RHEA:15197"/>
        <dbReference type="Rhea" id="RHEA-COMP:12418"/>
        <dbReference type="Rhea" id="RHEA-COMP:12419"/>
        <dbReference type="ChEBI" id="CHEBI:15378"/>
        <dbReference type="ChEBI" id="CHEBI:57856"/>
        <dbReference type="ChEBI" id="CHEBI:59789"/>
        <dbReference type="ChEBI" id="CHEBI:90615"/>
        <dbReference type="ChEBI" id="CHEBI:90616"/>
        <dbReference type="EC" id="2.1.1.72"/>
    </reaction>
</comment>
<comment type="caution">
    <text evidence="8">The sequence shown here is derived from an EMBL/GenBank/DDBJ whole genome shotgun (WGS) entry which is preliminary data.</text>
</comment>
<keyword evidence="5 7" id="KW-0949">S-adenosyl-L-methionine</keyword>
<dbReference type="Gene3D" id="1.10.1020.10">
    <property type="entry name" value="Adenine-specific Methyltransferase, Domain 2"/>
    <property type="match status" value="1"/>
</dbReference>
<dbReference type="PRINTS" id="PR00505">
    <property type="entry name" value="D12N6MTFRASE"/>
</dbReference>
<dbReference type="InterPro" id="IPR002052">
    <property type="entry name" value="DNA_methylase_N6_adenine_CS"/>
</dbReference>
<dbReference type="EMBL" id="NFLJ01000050">
    <property type="protein sequence ID" value="OUQ31779.1"/>
    <property type="molecule type" value="Genomic_DNA"/>
</dbReference>
<gene>
    <name evidence="8" type="ORF">B5E75_12975</name>
</gene>
<dbReference type="InterPro" id="IPR029063">
    <property type="entry name" value="SAM-dependent_MTases_sf"/>
</dbReference>
<dbReference type="AlphaFoldDB" id="A0A1Y4SPC3"/>
<dbReference type="InterPro" id="IPR023095">
    <property type="entry name" value="Ade_MeTrfase_dom_2"/>
</dbReference>
<dbReference type="NCBIfam" id="TIGR00571">
    <property type="entry name" value="dam"/>
    <property type="match status" value="1"/>
</dbReference>
<dbReference type="GO" id="GO:0006298">
    <property type="term" value="P:mismatch repair"/>
    <property type="evidence" value="ECO:0007669"/>
    <property type="project" value="TreeGrafter"/>
</dbReference>
<dbReference type="GO" id="GO:0009307">
    <property type="term" value="P:DNA restriction-modification system"/>
    <property type="evidence" value="ECO:0007669"/>
    <property type="project" value="InterPro"/>
</dbReference>
<sequence length="649" mass="77039">MFNIYNRRYVGNKNKLMEWISKLLKENCEGESFFDVFAGTGSVTNYELNNYKTFYINDFLYSNEVIFKGFFSKDKYNKTVINSYYKKYNSLKSENLEDNYFSINFGGKFFSNNDAKIIGFIREDLKVLQSENIINEKEFSILLSSLIFSMDRIANTCGHYDSYMKKQNIRSEFKFELINPCNITNKNINIFREDSNQLASKIKADIAFIDPPYNSRQYSRFYHVLENVTKWEKPELFGVAMKPREENMSDYCKNRAPDAFKDLIDKLNVKYIAVTYNNTYTSKSSSSKNKITLEQIEEILKEKGETKIFQKEYKAFTTGKTELTGHKEYLFITKVNNLSVVKKKKDKPVRSPLFYVGDKYKLVSQLKKLFPDQIDNYYEPFCGGGSSFINTVANNYFLNDIDSNVIRIHNFLGEYANKDSEFFDQIFRYIDKYGLSCSFKGVLVPNEMKMQYKKTYYSHYNKQSYLNLRDDFNNNQQNDFLLYLLLIYGFNHMIRFNSKGEFNLPVGNVDFNKNVYNSLNSYFYFRRINNCNFYNNDYLEFLNKKIFKENDFIYFDPPYLISSSEYNKLWNEDKEKELYNCLDKLNDMGVKWAITNLLNHRGKTNEILLLWMKKYVCYNIESNYISFNDNTIKSDSKEVYVTNYVKSKV</sequence>
<keyword evidence="9" id="KW-1185">Reference proteome</keyword>
<dbReference type="Pfam" id="PF02086">
    <property type="entry name" value="MethyltransfD12"/>
    <property type="match status" value="2"/>
</dbReference>
<evidence type="ECO:0000313" key="9">
    <source>
        <dbReference type="Proteomes" id="UP000195305"/>
    </source>
</evidence>
<organism evidence="8 9">
    <name type="scientific">Massilimicrobiota timonensis</name>
    <dbReference type="NCBI Taxonomy" id="1776392"/>
    <lineage>
        <taxon>Bacteria</taxon>
        <taxon>Bacillati</taxon>
        <taxon>Bacillota</taxon>
        <taxon>Erysipelotrichia</taxon>
        <taxon>Erysipelotrichales</taxon>
        <taxon>Erysipelotrichaceae</taxon>
        <taxon>Massilimicrobiota</taxon>
    </lineage>
</organism>